<comment type="similarity">
    <text evidence="5 6">Belongs to the XseA family.</text>
</comment>
<gene>
    <name evidence="5 9" type="primary">xseA</name>
    <name evidence="9" type="ORF">AN618_05510</name>
</gene>
<dbReference type="AlphaFoldDB" id="A0A140LC84"/>
<dbReference type="InterPro" id="IPR020579">
    <property type="entry name" value="Exonuc_VII_lsu_C"/>
</dbReference>
<evidence type="ECO:0000256" key="5">
    <source>
        <dbReference type="HAMAP-Rule" id="MF_00378"/>
    </source>
</evidence>
<evidence type="ECO:0000256" key="6">
    <source>
        <dbReference type="RuleBase" id="RU004355"/>
    </source>
</evidence>
<evidence type="ECO:0000259" key="8">
    <source>
        <dbReference type="Pfam" id="PF13742"/>
    </source>
</evidence>
<dbReference type="EMBL" id="LOED01000004">
    <property type="protein sequence ID" value="KXG78159.1"/>
    <property type="molecule type" value="Genomic_DNA"/>
</dbReference>
<keyword evidence="1 5" id="KW-0963">Cytoplasm</keyword>
<dbReference type="Pfam" id="PF13742">
    <property type="entry name" value="tRNA_anti_2"/>
    <property type="match status" value="1"/>
</dbReference>
<dbReference type="Pfam" id="PF02601">
    <property type="entry name" value="Exonuc_VII_L"/>
    <property type="match status" value="1"/>
</dbReference>
<evidence type="ECO:0000313" key="9">
    <source>
        <dbReference type="EMBL" id="KXG78159.1"/>
    </source>
</evidence>
<dbReference type="GO" id="GO:0006308">
    <property type="term" value="P:DNA catabolic process"/>
    <property type="evidence" value="ECO:0007669"/>
    <property type="project" value="UniProtKB-UniRule"/>
</dbReference>
<dbReference type="GO" id="GO:0005737">
    <property type="term" value="C:cytoplasm"/>
    <property type="evidence" value="ECO:0007669"/>
    <property type="project" value="UniProtKB-SubCell"/>
</dbReference>
<dbReference type="GO" id="GO:0008855">
    <property type="term" value="F:exodeoxyribonuclease VII activity"/>
    <property type="evidence" value="ECO:0007669"/>
    <property type="project" value="UniProtKB-UniRule"/>
</dbReference>
<evidence type="ECO:0000313" key="10">
    <source>
        <dbReference type="Proteomes" id="UP000070427"/>
    </source>
</evidence>
<keyword evidence="4 5" id="KW-0269">Exonuclease</keyword>
<comment type="subcellular location">
    <subcellularLocation>
        <location evidence="5 6">Cytoplasm</location>
    </subcellularLocation>
</comment>
<dbReference type="InterPro" id="IPR003753">
    <property type="entry name" value="Exonuc_VII_L"/>
</dbReference>
<dbReference type="RefSeq" id="WP_066351772.1">
    <property type="nucleotide sequence ID" value="NZ_LOED01000004.1"/>
</dbReference>
<dbReference type="PANTHER" id="PTHR30008">
    <property type="entry name" value="EXODEOXYRIBONUCLEASE 7 LARGE SUBUNIT"/>
    <property type="match status" value="1"/>
</dbReference>
<keyword evidence="10" id="KW-1185">Reference proteome</keyword>
<comment type="function">
    <text evidence="5">Bidirectionally degrades single-stranded DNA into large acid-insoluble oligonucleotides, which are then degraded further into small acid-soluble oligonucleotides.</text>
</comment>
<comment type="caution">
    <text evidence="9">The sequence shown here is derived from an EMBL/GenBank/DDBJ whole genome shotgun (WGS) entry which is preliminary data.</text>
</comment>
<dbReference type="FunCoup" id="A0A140LC84">
    <property type="interactions" value="374"/>
</dbReference>
<keyword evidence="2 5" id="KW-0540">Nuclease</keyword>
<dbReference type="GO" id="GO:0009318">
    <property type="term" value="C:exodeoxyribonuclease VII complex"/>
    <property type="evidence" value="ECO:0007669"/>
    <property type="project" value="UniProtKB-UniRule"/>
</dbReference>
<dbReference type="InParanoid" id="A0A140LC84"/>
<name>A0A140LC84_9FIRM</name>
<accession>A0A140LC84</accession>
<dbReference type="Proteomes" id="UP000070427">
    <property type="component" value="Unassembled WGS sequence"/>
</dbReference>
<dbReference type="EC" id="3.1.11.6" evidence="5"/>
<dbReference type="CDD" id="cd04489">
    <property type="entry name" value="ExoVII_LU_OBF"/>
    <property type="match status" value="1"/>
</dbReference>
<comment type="catalytic activity">
    <reaction evidence="5 6">
        <text>Exonucleolytic cleavage in either 5'- to 3'- or 3'- to 5'-direction to yield nucleoside 5'-phosphates.</text>
        <dbReference type="EC" id="3.1.11.6"/>
    </reaction>
</comment>
<sequence>MHGPVLTVSELTGMIKYLFDSNEILRQVYVRGEISNFKYHLSGHLYFVLKDEKAQIRCVMFKNRSILLPFMPENGMKVIAFGYVTVYERNGEYQLYVDDMQPDGIGALYLAYEKLKEKLKKEGLFDVSSKKPIPFLPKNIGIITSLNGAVIRDLLTVIRRRYPNVNILIAPVSVQGKQAADEICEAIKDLNKIGNLDVIILGRGGGSIEELWTFNEEKVARAIYGSRIPIISAVGHETDYTIADFVADKRAPTPSAAGEMVVPEKRQLLSEITQRKKRLIAAVCALINSRKQEIEYIKRSVVFKKLRSEIDNNRILMDSLMKRLVREIVNHVTNKKTDLKFLAGRLNILSPLAVLERGYSICQKMDDFKIVTRIEDVKVGQKIKIIVLNGYLLCCVKSKEKKGEKSDAGI</sequence>
<dbReference type="OrthoDB" id="9802795at2"/>
<dbReference type="PANTHER" id="PTHR30008:SF0">
    <property type="entry name" value="EXODEOXYRIBONUCLEASE 7 LARGE SUBUNIT"/>
    <property type="match status" value="1"/>
</dbReference>
<evidence type="ECO:0000256" key="3">
    <source>
        <dbReference type="ARBA" id="ARBA00022801"/>
    </source>
</evidence>
<dbReference type="HAMAP" id="MF_00378">
    <property type="entry name" value="Exonuc_7_L"/>
    <property type="match status" value="1"/>
</dbReference>
<reference evidence="9 10" key="1">
    <citation type="submission" date="2015-12" db="EMBL/GenBank/DDBJ databases">
        <title>Draft genome sequnece of Fervidicola ferrireducens strain Y170.</title>
        <authorList>
            <person name="Patel B.K."/>
        </authorList>
    </citation>
    <scope>NUCLEOTIDE SEQUENCE [LARGE SCALE GENOMIC DNA]</scope>
    <source>
        <strain evidence="9 10">Y170</strain>
    </source>
</reference>
<evidence type="ECO:0000256" key="1">
    <source>
        <dbReference type="ARBA" id="ARBA00022490"/>
    </source>
</evidence>
<keyword evidence="3 5" id="KW-0378">Hydrolase</keyword>
<protein>
    <recommendedName>
        <fullName evidence="5">Exodeoxyribonuclease 7 large subunit</fullName>
        <ecNumber evidence="5">3.1.11.6</ecNumber>
    </recommendedName>
    <alternativeName>
        <fullName evidence="5">Exodeoxyribonuclease VII large subunit</fullName>
        <shortName evidence="5">Exonuclease VII large subunit</shortName>
    </alternativeName>
</protein>
<proteinExistence type="inferred from homology"/>
<evidence type="ECO:0000256" key="4">
    <source>
        <dbReference type="ARBA" id="ARBA00022839"/>
    </source>
</evidence>
<dbReference type="NCBIfam" id="TIGR00237">
    <property type="entry name" value="xseA"/>
    <property type="match status" value="1"/>
</dbReference>
<evidence type="ECO:0000259" key="7">
    <source>
        <dbReference type="Pfam" id="PF02601"/>
    </source>
</evidence>
<organism evidence="9 10">
    <name type="scientific">Fervidicola ferrireducens</name>
    <dbReference type="NCBI Taxonomy" id="520764"/>
    <lineage>
        <taxon>Bacteria</taxon>
        <taxon>Bacillati</taxon>
        <taxon>Bacillota</taxon>
        <taxon>Clostridia</taxon>
        <taxon>Thermosediminibacterales</taxon>
        <taxon>Thermosediminibacteraceae</taxon>
        <taxon>Fervidicola</taxon>
    </lineage>
</organism>
<comment type="subunit">
    <text evidence="5">Heterooligomer composed of large and small subunits.</text>
</comment>
<dbReference type="GO" id="GO:0003676">
    <property type="term" value="F:nucleic acid binding"/>
    <property type="evidence" value="ECO:0007669"/>
    <property type="project" value="InterPro"/>
</dbReference>
<dbReference type="InterPro" id="IPR025824">
    <property type="entry name" value="OB-fold_nuc-bd_dom"/>
</dbReference>
<feature type="domain" description="Exonuclease VII large subunit C-terminal" evidence="7">
    <location>
        <begin position="124"/>
        <end position="346"/>
    </location>
</feature>
<dbReference type="PATRIC" id="fig|520764.3.peg.583"/>
<feature type="domain" description="OB-fold nucleic acid binding" evidence="8">
    <location>
        <begin position="6"/>
        <end position="101"/>
    </location>
</feature>
<evidence type="ECO:0000256" key="2">
    <source>
        <dbReference type="ARBA" id="ARBA00022722"/>
    </source>
</evidence>
<dbReference type="STRING" id="520764.AN618_05510"/>